<dbReference type="PANTHER" id="PTHR34315">
    <property type="match status" value="1"/>
</dbReference>
<dbReference type="SUPFAM" id="SSF49482">
    <property type="entry name" value="Aromatic compound dioxygenase"/>
    <property type="match status" value="1"/>
</dbReference>
<feature type="domain" description="Intradiol ring-cleavage dioxygenases" evidence="3">
    <location>
        <begin position="136"/>
        <end position="210"/>
    </location>
</feature>
<evidence type="ECO:0000256" key="1">
    <source>
        <dbReference type="SAM" id="MobiDB-lite"/>
    </source>
</evidence>
<organism evidence="4 5">
    <name type="scientific">Roseateles agri</name>
    <dbReference type="NCBI Taxonomy" id="3098619"/>
    <lineage>
        <taxon>Bacteria</taxon>
        <taxon>Pseudomonadati</taxon>
        <taxon>Pseudomonadota</taxon>
        <taxon>Betaproteobacteria</taxon>
        <taxon>Burkholderiales</taxon>
        <taxon>Sphaerotilaceae</taxon>
        <taxon>Roseateles</taxon>
    </lineage>
</organism>
<name>A0ABU5DB37_9BURK</name>
<gene>
    <name evidence="4" type="ORF">SNE35_03225</name>
</gene>
<dbReference type="GO" id="GO:0051213">
    <property type="term" value="F:dioxygenase activity"/>
    <property type="evidence" value="ECO:0007669"/>
    <property type="project" value="UniProtKB-KW"/>
</dbReference>
<keyword evidence="4" id="KW-0223">Dioxygenase</keyword>
<keyword evidence="2" id="KW-0812">Transmembrane</keyword>
<comment type="caution">
    <text evidence="4">The sequence shown here is derived from an EMBL/GenBank/DDBJ whole genome shotgun (WGS) entry which is preliminary data.</text>
</comment>
<feature type="compositionally biased region" description="Low complexity" evidence="1">
    <location>
        <begin position="74"/>
        <end position="86"/>
    </location>
</feature>
<dbReference type="InterPro" id="IPR000627">
    <property type="entry name" value="Intradiol_dOase_C"/>
</dbReference>
<reference evidence="4 5" key="1">
    <citation type="submission" date="2023-11" db="EMBL/GenBank/DDBJ databases">
        <title>Paucibacter sp. nov., isolated from fresh soil in Korea.</title>
        <authorList>
            <person name="Le N.T.T."/>
        </authorList>
    </citation>
    <scope>NUCLEOTIDE SEQUENCE [LARGE SCALE GENOMIC DNA]</scope>
    <source>
        <strain evidence="4 5">R3-3</strain>
    </source>
</reference>
<evidence type="ECO:0000256" key="2">
    <source>
        <dbReference type="SAM" id="Phobius"/>
    </source>
</evidence>
<evidence type="ECO:0000259" key="3">
    <source>
        <dbReference type="Pfam" id="PF00775"/>
    </source>
</evidence>
<keyword evidence="2" id="KW-1133">Transmembrane helix</keyword>
<dbReference type="Gene3D" id="2.60.130.10">
    <property type="entry name" value="Aromatic compound dioxygenase"/>
    <property type="match status" value="1"/>
</dbReference>
<feature type="compositionally biased region" description="Gly residues" evidence="1">
    <location>
        <begin position="63"/>
        <end position="73"/>
    </location>
</feature>
<dbReference type="Pfam" id="PF00775">
    <property type="entry name" value="Dioxygenase_C"/>
    <property type="match status" value="1"/>
</dbReference>
<evidence type="ECO:0000313" key="5">
    <source>
        <dbReference type="Proteomes" id="UP001285263"/>
    </source>
</evidence>
<dbReference type="Proteomes" id="UP001285263">
    <property type="component" value="Unassembled WGS sequence"/>
</dbReference>
<dbReference type="PANTHER" id="PTHR34315:SF1">
    <property type="entry name" value="INTRADIOL RING-CLEAVAGE DIOXYGENASES DOMAIN-CONTAINING PROTEIN-RELATED"/>
    <property type="match status" value="1"/>
</dbReference>
<accession>A0ABU5DB37</accession>
<keyword evidence="4" id="KW-0560">Oxidoreductase</keyword>
<dbReference type="RefSeq" id="WP_320421389.1">
    <property type="nucleotide sequence ID" value="NZ_JAXCLA010000001.1"/>
</dbReference>
<dbReference type="EMBL" id="JAXCLA010000001">
    <property type="protein sequence ID" value="MDY0743496.1"/>
    <property type="molecule type" value="Genomic_DNA"/>
</dbReference>
<proteinExistence type="predicted"/>
<keyword evidence="5" id="KW-1185">Reference proteome</keyword>
<sequence>MQHDHDQGLAHDLEELGKEATRQRRRIALAWLASAAGFGTMTLLGCGGGGGDTSSSTTTDSGTGTGSGTGTSTGGTTTTTTTSSCSVIPEETNGPYPADGSNTANGSIANVLVQSGIVRSDIRSSFGGSSSTVAGGVPLTLNLKLVNASASCTDLSGYAVYVWHCDREGRYSMYSSGVTNENYLRGVQVSASDGTLSFTTVFPACYSGRMPHIHVEVYASAATATAYTKALKTTQIAFPTDVCNTVYNNATGYSASIANFSRISFSSDMVFSDGVTLEMATVTGDLTNGYTAALTMAVAA</sequence>
<keyword evidence="2" id="KW-0472">Membrane</keyword>
<protein>
    <submittedName>
        <fullName evidence="4">Intradiol ring-cleavage dioxygenase</fullName>
    </submittedName>
</protein>
<feature type="compositionally biased region" description="Low complexity" evidence="1">
    <location>
        <begin position="53"/>
        <end position="62"/>
    </location>
</feature>
<evidence type="ECO:0000313" key="4">
    <source>
        <dbReference type="EMBL" id="MDY0743496.1"/>
    </source>
</evidence>
<feature type="region of interest" description="Disordered" evidence="1">
    <location>
        <begin position="48"/>
        <end position="101"/>
    </location>
</feature>
<feature type="transmembrane region" description="Helical" evidence="2">
    <location>
        <begin position="28"/>
        <end position="50"/>
    </location>
</feature>
<dbReference type="InterPro" id="IPR015889">
    <property type="entry name" value="Intradiol_dOase_core"/>
</dbReference>